<dbReference type="InterPro" id="IPR012341">
    <property type="entry name" value="6hp_glycosidase-like_sf"/>
</dbReference>
<dbReference type="Proteomes" id="UP000076874">
    <property type="component" value="Unassembled WGS sequence"/>
</dbReference>
<dbReference type="Gene3D" id="1.50.10.10">
    <property type="match status" value="1"/>
</dbReference>
<organism evidence="4 5">
    <name type="scientific">Niveomyces insectorum RCEF 264</name>
    <dbReference type="NCBI Taxonomy" id="1081102"/>
    <lineage>
        <taxon>Eukaryota</taxon>
        <taxon>Fungi</taxon>
        <taxon>Dikarya</taxon>
        <taxon>Ascomycota</taxon>
        <taxon>Pezizomycotina</taxon>
        <taxon>Sordariomycetes</taxon>
        <taxon>Hypocreomycetidae</taxon>
        <taxon>Hypocreales</taxon>
        <taxon>Cordycipitaceae</taxon>
        <taxon>Niveomyces</taxon>
    </lineage>
</organism>
<dbReference type="PANTHER" id="PTHR36845">
    <property type="entry name" value="HYDROLASE, PUTATIVE (AFU_ORTHOLOGUE AFUA_7G05090)-RELATED"/>
    <property type="match status" value="1"/>
</dbReference>
<dbReference type="EMBL" id="AZHD01000003">
    <property type="protein sequence ID" value="OAA65883.1"/>
    <property type="molecule type" value="Genomic_DNA"/>
</dbReference>
<protein>
    <submittedName>
        <fullName evidence="4">Glycoside hydrolase family 88 protein</fullName>
    </submittedName>
</protein>
<dbReference type="GO" id="GO:0052757">
    <property type="term" value="F:chondroitin hydrolase activity"/>
    <property type="evidence" value="ECO:0007669"/>
    <property type="project" value="TreeGrafter"/>
</dbReference>
<dbReference type="InterPro" id="IPR008928">
    <property type="entry name" value="6-hairpin_glycosidase_sf"/>
</dbReference>
<dbReference type="AlphaFoldDB" id="A0A167Y5Z3"/>
<evidence type="ECO:0000313" key="5">
    <source>
        <dbReference type="Proteomes" id="UP000076874"/>
    </source>
</evidence>
<feature type="region of interest" description="Disordered" evidence="3">
    <location>
        <begin position="1"/>
        <end position="51"/>
    </location>
</feature>
<gene>
    <name evidence="4" type="ORF">SPI_02670</name>
</gene>
<accession>A0A167Y5Z3</accession>
<evidence type="ECO:0000256" key="2">
    <source>
        <dbReference type="ARBA" id="ARBA00038358"/>
    </source>
</evidence>
<reference evidence="4 5" key="1">
    <citation type="journal article" date="2016" name="Genome Biol. Evol.">
        <title>Divergent and convergent evolution of fungal pathogenicity.</title>
        <authorList>
            <person name="Shang Y."/>
            <person name="Xiao G."/>
            <person name="Zheng P."/>
            <person name="Cen K."/>
            <person name="Zhan S."/>
            <person name="Wang C."/>
        </authorList>
    </citation>
    <scope>NUCLEOTIDE SEQUENCE [LARGE SCALE GENOMIC DNA]</scope>
    <source>
        <strain evidence="4 5">RCEF 264</strain>
    </source>
</reference>
<evidence type="ECO:0000256" key="1">
    <source>
        <dbReference type="ARBA" id="ARBA00022801"/>
    </source>
</evidence>
<comment type="caution">
    <text evidence="4">The sequence shown here is derived from an EMBL/GenBank/DDBJ whole genome shotgun (WGS) entry which is preliminary data.</text>
</comment>
<comment type="similarity">
    <text evidence="2">Belongs to the glycosyl hydrolase 88 family.</text>
</comment>
<dbReference type="OrthoDB" id="2317065at2759"/>
<feature type="compositionally biased region" description="Low complexity" evidence="3">
    <location>
        <begin position="8"/>
        <end position="35"/>
    </location>
</feature>
<keyword evidence="5" id="KW-1185">Reference proteome</keyword>
<dbReference type="GO" id="GO:0000272">
    <property type="term" value="P:polysaccharide catabolic process"/>
    <property type="evidence" value="ECO:0007669"/>
    <property type="project" value="TreeGrafter"/>
</dbReference>
<dbReference type="InterPro" id="IPR052369">
    <property type="entry name" value="UG_Glycosaminoglycan_Hydrolase"/>
</dbReference>
<dbReference type="PANTHER" id="PTHR36845:SF1">
    <property type="entry name" value="HYDROLASE, PUTATIVE (AFU_ORTHOLOGUE AFUA_7G05090)-RELATED"/>
    <property type="match status" value="1"/>
</dbReference>
<proteinExistence type="inferred from homology"/>
<keyword evidence="1 4" id="KW-0378">Hydrolase</keyword>
<sequence length="529" mass="58142">MNRDDTKTSSSGVSAADTAAATPSTSPSSAPSQSPERTSLQTVEEKELRNTQAASPLADLYTENVAAKIWRVAETFLKQDPKLQAYPEFIIPQGVTAGTYLGKPATFWTCGFFPASLYCLLERAVRFPQSLPVHAVPASAFHDQLLQLCRRWSAPLHAQATRTNTHDLGFIMRALRMDWELTGDVASLQSYVTAAESLASRFNARVGAVRSWDRSVSHTYEITDTATNFLIIVDSMCNMDLLYFAAKQSQNPALAAIATSHARTVLRTLVRRDGSTWHVANLNPNPPADANNSKEDDDRLVQYRMTHQGYADDSTWARGQAWTILGFAQTYGWTGDAGFLRATRRVADCFLRRLSASPAPSHPYVPVWDFDASFGLGEGKGGAADPTQVDSEGQPLRDASAGMIAANGLLLLHQALLGRKCMEVYESTTTNIDSTEDYDGHTYLHAALRIARDTLGYALDRSDVAHFVLDEVTGRVHVPRGTWDAILRHSTANNNAHALLRYSDVGLVYADYYFLELGNQLLRMGLVSV</sequence>
<dbReference type="SUPFAM" id="SSF48208">
    <property type="entry name" value="Six-hairpin glycosidases"/>
    <property type="match status" value="1"/>
</dbReference>
<evidence type="ECO:0000313" key="4">
    <source>
        <dbReference type="EMBL" id="OAA65883.1"/>
    </source>
</evidence>
<name>A0A167Y5Z3_9HYPO</name>
<evidence type="ECO:0000256" key="3">
    <source>
        <dbReference type="SAM" id="MobiDB-lite"/>
    </source>
</evidence>